<keyword evidence="2" id="KW-1185">Reference proteome</keyword>
<name>A0A8K0CEX8_IGNLU</name>
<dbReference type="OrthoDB" id="10015795at2759"/>
<dbReference type="AlphaFoldDB" id="A0A8K0CEX8"/>
<evidence type="ECO:0000313" key="2">
    <source>
        <dbReference type="Proteomes" id="UP000801492"/>
    </source>
</evidence>
<dbReference type="EMBL" id="VTPC01090610">
    <property type="protein sequence ID" value="KAF2882520.1"/>
    <property type="molecule type" value="Genomic_DNA"/>
</dbReference>
<sequence length="279" mass="32271">MPKRNHKLLMHQSKRHKNRNISSCLTASTTYLPNVSENSQGLSTQVEENDCSPLQSVLDKPVYVSDDSSHDSSSYESMEHDMTIDNELMINRTSNPQYTKVIYPQCTIALFENDNCVQLKNGSICIIENITASTENTVIIGKQFLEMRDFFSKPYKSSIVGIYKVSQLSNERQIWHLENIAHKVMKLPIDDILLNHQMDIDLPTTSTSFQGVTPNHHEHQCVAELQNYKFKYKWHMFCVDQMNRMERSIQQIKFNVKESLEMLQGLLKQQHPPNNFGKS</sequence>
<evidence type="ECO:0000313" key="1">
    <source>
        <dbReference type="EMBL" id="KAF2882520.1"/>
    </source>
</evidence>
<gene>
    <name evidence="1" type="ORF">ILUMI_23656</name>
</gene>
<comment type="caution">
    <text evidence="1">The sequence shown here is derived from an EMBL/GenBank/DDBJ whole genome shotgun (WGS) entry which is preliminary data.</text>
</comment>
<proteinExistence type="predicted"/>
<reference evidence="1" key="1">
    <citation type="submission" date="2019-08" db="EMBL/GenBank/DDBJ databases">
        <title>The genome of the North American firefly Photinus pyralis.</title>
        <authorList>
            <consortium name="Photinus pyralis genome working group"/>
            <person name="Fallon T.R."/>
            <person name="Sander Lower S.E."/>
            <person name="Weng J.-K."/>
        </authorList>
    </citation>
    <scope>NUCLEOTIDE SEQUENCE</scope>
    <source>
        <strain evidence="1">TRF0915ILg1</strain>
        <tissue evidence="1">Whole body</tissue>
    </source>
</reference>
<protein>
    <submittedName>
        <fullName evidence="1">Uncharacterized protein</fullName>
    </submittedName>
</protein>
<organism evidence="1 2">
    <name type="scientific">Ignelater luminosus</name>
    <name type="common">Cucubano</name>
    <name type="synonym">Pyrophorus luminosus</name>
    <dbReference type="NCBI Taxonomy" id="2038154"/>
    <lineage>
        <taxon>Eukaryota</taxon>
        <taxon>Metazoa</taxon>
        <taxon>Ecdysozoa</taxon>
        <taxon>Arthropoda</taxon>
        <taxon>Hexapoda</taxon>
        <taxon>Insecta</taxon>
        <taxon>Pterygota</taxon>
        <taxon>Neoptera</taxon>
        <taxon>Endopterygota</taxon>
        <taxon>Coleoptera</taxon>
        <taxon>Polyphaga</taxon>
        <taxon>Elateriformia</taxon>
        <taxon>Elateroidea</taxon>
        <taxon>Elateridae</taxon>
        <taxon>Agrypninae</taxon>
        <taxon>Pyrophorini</taxon>
        <taxon>Ignelater</taxon>
    </lineage>
</organism>
<accession>A0A8K0CEX8</accession>
<dbReference type="Proteomes" id="UP000801492">
    <property type="component" value="Unassembled WGS sequence"/>
</dbReference>